<organism evidence="1 2">
    <name type="scientific">Yersinia intermedia</name>
    <dbReference type="NCBI Taxonomy" id="631"/>
    <lineage>
        <taxon>Bacteria</taxon>
        <taxon>Pseudomonadati</taxon>
        <taxon>Pseudomonadota</taxon>
        <taxon>Gammaproteobacteria</taxon>
        <taxon>Enterobacterales</taxon>
        <taxon>Yersiniaceae</taxon>
        <taxon>Yersinia</taxon>
    </lineage>
</organism>
<dbReference type="STRING" id="631.CH53_3000"/>
<proteinExistence type="predicted"/>
<dbReference type="EMBL" id="CPZJ01000034">
    <property type="protein sequence ID" value="CNG75956.1"/>
    <property type="molecule type" value="Genomic_DNA"/>
</dbReference>
<accession>A0A0T9N433</accession>
<name>A0A0T9N433_YERIN</name>
<evidence type="ECO:0000313" key="2">
    <source>
        <dbReference type="Proteomes" id="UP000038750"/>
    </source>
</evidence>
<dbReference type="Proteomes" id="UP000038750">
    <property type="component" value="Unassembled WGS sequence"/>
</dbReference>
<protein>
    <submittedName>
        <fullName evidence="1">Uncharacterized protein</fullName>
    </submittedName>
</protein>
<dbReference type="AlphaFoldDB" id="A0A0T9N433"/>
<dbReference type="KEGG" id="yin:CH53_3000"/>
<evidence type="ECO:0000313" key="1">
    <source>
        <dbReference type="EMBL" id="CNG75956.1"/>
    </source>
</evidence>
<sequence>MMNNSLSSHAKLIIAGKYKMQGRSRLFFFIQI</sequence>
<reference evidence="1 2" key="1">
    <citation type="submission" date="2015-03" db="EMBL/GenBank/DDBJ databases">
        <authorList>
            <person name="Murphy D."/>
        </authorList>
    </citation>
    <scope>NUCLEOTIDE SEQUENCE [LARGE SCALE GENOMIC DNA]</scope>
    <source>
        <strain evidence="1 2">BR165/97</strain>
    </source>
</reference>
<gene>
    <name evidence="1" type="ORF">ERS008530_04638</name>
</gene>